<organism evidence="1">
    <name type="scientific">Equus asinus asinus</name>
    <dbReference type="NCBI Taxonomy" id="83772"/>
    <lineage>
        <taxon>Eukaryota</taxon>
        <taxon>Metazoa</taxon>
        <taxon>Chordata</taxon>
        <taxon>Craniata</taxon>
        <taxon>Vertebrata</taxon>
        <taxon>Euteleostomi</taxon>
        <taxon>Mammalia</taxon>
        <taxon>Eutheria</taxon>
        <taxon>Laurasiatheria</taxon>
        <taxon>Perissodactyla</taxon>
        <taxon>Equidae</taxon>
        <taxon>Equus</taxon>
    </lineage>
</organism>
<proteinExistence type="predicted"/>
<dbReference type="Ensembl" id="ENSEAST00005034940.1">
    <property type="protein sequence ID" value="ENSEASP00005032083.1"/>
    <property type="gene ID" value="ENSEASG00005021894.1"/>
</dbReference>
<name>A0A8C4N419_EQUAS</name>
<accession>A0A8C4N419</accession>
<protein>
    <recommendedName>
        <fullName evidence="2">Reverse transcriptase domain-containing protein</fullName>
    </recommendedName>
</protein>
<dbReference type="AlphaFoldDB" id="A0A8C4N419"/>
<reference evidence="1" key="1">
    <citation type="submission" date="2023-03" db="UniProtKB">
        <authorList>
            <consortium name="Ensembl"/>
        </authorList>
    </citation>
    <scope>IDENTIFICATION</scope>
</reference>
<evidence type="ECO:0000313" key="1">
    <source>
        <dbReference type="Ensembl" id="ENSEASP00005032083.1"/>
    </source>
</evidence>
<evidence type="ECO:0008006" key="2">
    <source>
        <dbReference type="Google" id="ProtNLM"/>
    </source>
</evidence>
<sequence length="53" mass="6079">MKTNIILNDEKLKAISLRTGLRQGCPLLPLLFNTILQDLARLNKKKGKKENKF</sequence>